<evidence type="ECO:0000259" key="3">
    <source>
        <dbReference type="Pfam" id="PF01370"/>
    </source>
</evidence>
<reference evidence="4" key="1">
    <citation type="submission" date="2020-03" db="EMBL/GenBank/DDBJ databases">
        <title>Draft Genome Sequence of Cylindrodendrum hubeiense.</title>
        <authorList>
            <person name="Buettner E."/>
            <person name="Kellner H."/>
        </authorList>
    </citation>
    <scope>NUCLEOTIDE SEQUENCE</scope>
    <source>
        <strain evidence="4">IHI 201604</strain>
    </source>
</reference>
<organism evidence="4 5">
    <name type="scientific">Cylindrodendrum hubeiense</name>
    <dbReference type="NCBI Taxonomy" id="595255"/>
    <lineage>
        <taxon>Eukaryota</taxon>
        <taxon>Fungi</taxon>
        <taxon>Dikarya</taxon>
        <taxon>Ascomycota</taxon>
        <taxon>Pezizomycotina</taxon>
        <taxon>Sordariomycetes</taxon>
        <taxon>Hypocreomycetidae</taxon>
        <taxon>Hypocreales</taxon>
        <taxon>Nectriaceae</taxon>
        <taxon>Cylindrodendrum</taxon>
    </lineage>
</organism>
<protein>
    <recommendedName>
        <fullName evidence="3">NAD-dependent epimerase/dehydratase domain-containing protein</fullName>
    </recommendedName>
</protein>
<dbReference type="OrthoDB" id="2735536at2759"/>
<dbReference type="PANTHER" id="PTHR10366">
    <property type="entry name" value="NAD DEPENDENT EPIMERASE/DEHYDRATASE"/>
    <property type="match status" value="1"/>
</dbReference>
<dbReference type="Proteomes" id="UP000722485">
    <property type="component" value="Unassembled WGS sequence"/>
</dbReference>
<accession>A0A9P5HHJ4</accession>
<dbReference type="InterPro" id="IPR036291">
    <property type="entry name" value="NAD(P)-bd_dom_sf"/>
</dbReference>
<dbReference type="PANTHER" id="PTHR10366:SF562">
    <property type="entry name" value="ALDEHYDE REDUCTASE II (AFU_ORTHOLOGUE AFUA_1G11360)"/>
    <property type="match status" value="1"/>
</dbReference>
<dbReference type="Pfam" id="PF01370">
    <property type="entry name" value="Epimerase"/>
    <property type="match status" value="1"/>
</dbReference>
<gene>
    <name evidence="4" type="ORF">G7Z17_g3124</name>
</gene>
<evidence type="ECO:0000313" key="5">
    <source>
        <dbReference type="Proteomes" id="UP000722485"/>
    </source>
</evidence>
<dbReference type="SUPFAM" id="SSF51735">
    <property type="entry name" value="NAD(P)-binding Rossmann-fold domains"/>
    <property type="match status" value="1"/>
</dbReference>
<evidence type="ECO:0000256" key="1">
    <source>
        <dbReference type="ARBA" id="ARBA00023002"/>
    </source>
</evidence>
<name>A0A9P5HHJ4_9HYPO</name>
<dbReference type="AlphaFoldDB" id="A0A9P5HHJ4"/>
<evidence type="ECO:0000313" key="4">
    <source>
        <dbReference type="EMBL" id="KAF7554146.1"/>
    </source>
</evidence>
<dbReference type="Gene3D" id="3.40.50.720">
    <property type="entry name" value="NAD(P)-binding Rossmann-like Domain"/>
    <property type="match status" value="1"/>
</dbReference>
<keyword evidence="1" id="KW-0560">Oxidoreductase</keyword>
<feature type="domain" description="NAD-dependent epimerase/dehydratase" evidence="3">
    <location>
        <begin position="20"/>
        <end position="155"/>
    </location>
</feature>
<dbReference type="EMBL" id="JAANBB010000036">
    <property type="protein sequence ID" value="KAF7554146.1"/>
    <property type="molecule type" value="Genomic_DNA"/>
</dbReference>
<keyword evidence="5" id="KW-1185">Reference proteome</keyword>
<comment type="caution">
    <text evidence="4">The sequence shown here is derived from an EMBL/GenBank/DDBJ whole genome shotgun (WGS) entry which is preliminary data.</text>
</comment>
<dbReference type="GO" id="GO:0016616">
    <property type="term" value="F:oxidoreductase activity, acting on the CH-OH group of donors, NAD or NADP as acceptor"/>
    <property type="evidence" value="ECO:0007669"/>
    <property type="project" value="TreeGrafter"/>
</dbReference>
<dbReference type="InterPro" id="IPR050425">
    <property type="entry name" value="NAD(P)_dehydrat-like"/>
</dbReference>
<dbReference type="InterPro" id="IPR001509">
    <property type="entry name" value="Epimerase_deHydtase"/>
</dbReference>
<proteinExistence type="inferred from homology"/>
<evidence type="ECO:0000256" key="2">
    <source>
        <dbReference type="ARBA" id="ARBA00023445"/>
    </source>
</evidence>
<sequence length="334" mass="36150">MAATSLNIENPALSSDSIVAVSGANGFIASHIVDQLLVAGYRVRGTVRDASRTGWLQSHFDATYGADRFTLVEVPDITTDGAFDEALKGVHGVVHTLAITNLDPNPDNVVPINVATTLSIARSAAKSPSVIRFVYTSSAGAAAIPKPGKEYVVNQDTYNEEAVAISYSGKGPQGPAGGYLAYSAAKTKAEKALWKWYKEEKPNFVLNSVVPNAALGQVLQPQHQGFPTTVGLLRPIWEGHLAQELVYMFPAHVQGERLISYAGRFNLNDILSAFRQLHPDRSFPADIPNLAQDTGKIDNQRGTELIRRLGRPGWVTLEESLKPLTEQFAEAEKS</sequence>
<comment type="similarity">
    <text evidence="2">Belongs to the NAD(P)-dependent epimerase/dehydratase family. Dihydroflavonol-4-reductase subfamily.</text>
</comment>